<evidence type="ECO:0000256" key="3">
    <source>
        <dbReference type="ARBA" id="ARBA00039568"/>
    </source>
</evidence>
<dbReference type="InterPro" id="IPR036400">
    <property type="entry name" value="Cyt_B5-like_heme/steroid_sf"/>
</dbReference>
<dbReference type="Gene3D" id="3.10.120.10">
    <property type="entry name" value="Cytochrome b5-like heme/steroid binding domain"/>
    <property type="match status" value="1"/>
</dbReference>
<keyword evidence="7" id="KW-1185">Reference proteome</keyword>
<accession>A0AAV7UB84</accession>
<dbReference type="PANTHER" id="PTHR10281:SF4">
    <property type="entry name" value="NEUFERRICIN"/>
    <property type="match status" value="1"/>
</dbReference>
<dbReference type="Proteomes" id="UP001066276">
    <property type="component" value="Chromosome 3_1"/>
</dbReference>
<comment type="caution">
    <text evidence="6">The sequence shown here is derived from an EMBL/GenBank/DDBJ whole genome shotgun (WGS) entry which is preliminary data.</text>
</comment>
<evidence type="ECO:0000313" key="6">
    <source>
        <dbReference type="EMBL" id="KAJ1185274.1"/>
    </source>
</evidence>
<evidence type="ECO:0000256" key="1">
    <source>
        <dbReference type="ARBA" id="ARBA00037690"/>
    </source>
</evidence>
<dbReference type="GO" id="GO:0012505">
    <property type="term" value="C:endomembrane system"/>
    <property type="evidence" value="ECO:0007669"/>
    <property type="project" value="TreeGrafter"/>
</dbReference>
<evidence type="ECO:0000256" key="2">
    <source>
        <dbReference type="ARBA" id="ARBA00038357"/>
    </source>
</evidence>
<dbReference type="PANTHER" id="PTHR10281">
    <property type="entry name" value="MEMBRANE-ASSOCIATED PROGESTERONE RECEPTOR COMPONENT-RELATED"/>
    <property type="match status" value="1"/>
</dbReference>
<dbReference type="SUPFAM" id="SSF55856">
    <property type="entry name" value="Cytochrome b5-like heme/steroid binding domain"/>
    <property type="match status" value="1"/>
</dbReference>
<dbReference type="AlphaFoldDB" id="A0AAV7UB84"/>
<evidence type="ECO:0000256" key="4">
    <source>
        <dbReference type="ARBA" id="ARBA00042241"/>
    </source>
</evidence>
<name>A0AAV7UB84_PLEWA</name>
<reference evidence="6" key="1">
    <citation type="journal article" date="2022" name="bioRxiv">
        <title>Sequencing and chromosome-scale assembly of the giantPleurodeles waltlgenome.</title>
        <authorList>
            <person name="Brown T."/>
            <person name="Elewa A."/>
            <person name="Iarovenko S."/>
            <person name="Subramanian E."/>
            <person name="Araus A.J."/>
            <person name="Petzold A."/>
            <person name="Susuki M."/>
            <person name="Suzuki K.-i.T."/>
            <person name="Hayashi T."/>
            <person name="Toyoda A."/>
            <person name="Oliveira C."/>
            <person name="Osipova E."/>
            <person name="Leigh N.D."/>
            <person name="Simon A."/>
            <person name="Yun M.H."/>
        </authorList>
    </citation>
    <scope>NUCLEOTIDE SEQUENCE</scope>
    <source>
        <strain evidence="6">20211129_DDA</strain>
        <tissue evidence="6">Liver</tissue>
    </source>
</reference>
<comment type="function">
    <text evidence="1">Heme-binding protein which promotes neuronal but not astrocyte differentiation.</text>
</comment>
<proteinExistence type="inferred from homology"/>
<gene>
    <name evidence="6" type="ORF">NDU88_002068</name>
</gene>
<organism evidence="6 7">
    <name type="scientific">Pleurodeles waltl</name>
    <name type="common">Iberian ribbed newt</name>
    <dbReference type="NCBI Taxonomy" id="8319"/>
    <lineage>
        <taxon>Eukaryota</taxon>
        <taxon>Metazoa</taxon>
        <taxon>Chordata</taxon>
        <taxon>Craniata</taxon>
        <taxon>Vertebrata</taxon>
        <taxon>Euteleostomi</taxon>
        <taxon>Amphibia</taxon>
        <taxon>Batrachia</taxon>
        <taxon>Caudata</taxon>
        <taxon>Salamandroidea</taxon>
        <taxon>Salamandridae</taxon>
        <taxon>Pleurodelinae</taxon>
        <taxon>Pleurodeles</taxon>
    </lineage>
</organism>
<evidence type="ECO:0000313" key="7">
    <source>
        <dbReference type="Proteomes" id="UP001066276"/>
    </source>
</evidence>
<dbReference type="Pfam" id="PF00173">
    <property type="entry name" value="Cyt-b5"/>
    <property type="match status" value="1"/>
</dbReference>
<dbReference type="EMBL" id="JANPWB010000005">
    <property type="protein sequence ID" value="KAJ1185274.1"/>
    <property type="molecule type" value="Genomic_DNA"/>
</dbReference>
<evidence type="ECO:0000259" key="5">
    <source>
        <dbReference type="SMART" id="SM01117"/>
    </source>
</evidence>
<dbReference type="InterPro" id="IPR050577">
    <property type="entry name" value="MAPR/NEUFC/NENF-like"/>
</dbReference>
<dbReference type="GO" id="GO:0016020">
    <property type="term" value="C:membrane"/>
    <property type="evidence" value="ECO:0007669"/>
    <property type="project" value="TreeGrafter"/>
</dbReference>
<dbReference type="SMART" id="SM01117">
    <property type="entry name" value="Cyt-b5"/>
    <property type="match status" value="1"/>
</dbReference>
<comment type="similarity">
    <text evidence="2">Belongs to the cytochrome b5 family. MAPR subfamily.</text>
</comment>
<feature type="domain" description="Cytochrome b5 heme-binding" evidence="5">
    <location>
        <begin position="52"/>
        <end position="148"/>
    </location>
</feature>
<sequence length="277" mass="30345">MLGYLAAAATCLAAVVLVGWDPWLLADLPGVSYLFSPPEGTATPKEAPERLLSITELGRYIGTEGSPGLYLALLGEVFDVQRGHKHYGPGGSYSFFAGRDASRAYVTGDFTETGLADDVSGLSPLEMVNVKNWLSFYHKNYVYIGKLIGRYYDESGRATEALKVADEVAEAGLKQQAKSEEEKKQFPPCNSEWTSSTGTRVWCSKQSGGVERDWVGVPRKLYKPGAKNHRCVCVRTTGPPTGHLEPAEHSDRGDLDEPTLQEYEGCHALYEWCVLKG</sequence>
<protein>
    <recommendedName>
        <fullName evidence="3">Neuferricin</fullName>
    </recommendedName>
    <alternativeName>
        <fullName evidence="4">Cytochrome b5 domain-containing protein 2</fullName>
    </alternativeName>
</protein>
<dbReference type="InterPro" id="IPR001199">
    <property type="entry name" value="Cyt_B5-like_heme/steroid-bd"/>
</dbReference>